<sequence>MLPIKQIIPSDDGDDYEEGEIREPLDRELSKGGSTNTAGTPPAPAYPAQPMCTVAESSKNYSMQAATTSRWDAKPSSKVLLSSLLMQTMLARLKPSLSVTKWRNTKFKHC</sequence>
<dbReference type="HOGENOM" id="CLU_2170968_0_0_1"/>
<feature type="region of interest" description="Disordered" evidence="1">
    <location>
        <begin position="1"/>
        <end position="49"/>
    </location>
</feature>
<accession>S8AVW3</accession>
<comment type="caution">
    <text evidence="2">The sequence shown here is derived from an EMBL/GenBank/DDBJ whole genome shotgun (WGS) entry which is preliminary data.</text>
</comment>
<dbReference type="Proteomes" id="UP000015100">
    <property type="component" value="Unassembled WGS sequence"/>
</dbReference>
<reference evidence="2 3" key="1">
    <citation type="journal article" date="2013" name="PLoS Genet.">
        <title>Genomic mechanisms accounting for the adaptation to parasitism in nematode-trapping fungi.</title>
        <authorList>
            <person name="Meerupati T."/>
            <person name="Andersson K.M."/>
            <person name="Friman E."/>
            <person name="Kumar D."/>
            <person name="Tunlid A."/>
            <person name="Ahren D."/>
        </authorList>
    </citation>
    <scope>NUCLEOTIDE SEQUENCE [LARGE SCALE GENOMIC DNA]</scope>
    <source>
        <strain evidence="2 3">CBS 200.50</strain>
    </source>
</reference>
<organism evidence="2 3">
    <name type="scientific">Dactylellina haptotyla (strain CBS 200.50)</name>
    <name type="common">Nematode-trapping fungus</name>
    <name type="synonym">Monacrosporium haptotylum</name>
    <dbReference type="NCBI Taxonomy" id="1284197"/>
    <lineage>
        <taxon>Eukaryota</taxon>
        <taxon>Fungi</taxon>
        <taxon>Dikarya</taxon>
        <taxon>Ascomycota</taxon>
        <taxon>Pezizomycotina</taxon>
        <taxon>Orbiliomycetes</taxon>
        <taxon>Orbiliales</taxon>
        <taxon>Orbiliaceae</taxon>
        <taxon>Dactylellina</taxon>
    </lineage>
</organism>
<feature type="compositionally biased region" description="Basic and acidic residues" evidence="1">
    <location>
        <begin position="19"/>
        <end position="30"/>
    </location>
</feature>
<keyword evidence="3" id="KW-1185">Reference proteome</keyword>
<evidence type="ECO:0000313" key="2">
    <source>
        <dbReference type="EMBL" id="EPS45111.1"/>
    </source>
</evidence>
<evidence type="ECO:0000313" key="3">
    <source>
        <dbReference type="Proteomes" id="UP000015100"/>
    </source>
</evidence>
<evidence type="ECO:0000256" key="1">
    <source>
        <dbReference type="SAM" id="MobiDB-lite"/>
    </source>
</evidence>
<dbReference type="AlphaFoldDB" id="S8AVW3"/>
<gene>
    <name evidence="2" type="ORF">H072_913</name>
</gene>
<proteinExistence type="predicted"/>
<dbReference type="EMBL" id="AQGS01000023">
    <property type="protein sequence ID" value="EPS45111.1"/>
    <property type="molecule type" value="Genomic_DNA"/>
</dbReference>
<reference evidence="3" key="2">
    <citation type="submission" date="2013-04" db="EMBL/GenBank/DDBJ databases">
        <title>Genomic mechanisms accounting for the adaptation to parasitism in nematode-trapping fungi.</title>
        <authorList>
            <person name="Ahren D.G."/>
        </authorList>
    </citation>
    <scope>NUCLEOTIDE SEQUENCE [LARGE SCALE GENOMIC DNA]</scope>
    <source>
        <strain evidence="3">CBS 200.50</strain>
    </source>
</reference>
<name>S8AVW3_DACHA</name>
<protein>
    <submittedName>
        <fullName evidence="2">Uncharacterized protein</fullName>
    </submittedName>
</protein>